<comment type="caution">
    <text evidence="2">The sequence shown here is derived from an EMBL/GenBank/DDBJ whole genome shotgun (WGS) entry which is preliminary data.</text>
</comment>
<dbReference type="Proteomes" id="UP001476798">
    <property type="component" value="Unassembled WGS sequence"/>
</dbReference>
<protein>
    <submittedName>
        <fullName evidence="2">Calpain-15</fullName>
    </submittedName>
</protein>
<evidence type="ECO:0000313" key="3">
    <source>
        <dbReference type="Proteomes" id="UP001476798"/>
    </source>
</evidence>
<evidence type="ECO:0000313" key="2">
    <source>
        <dbReference type="EMBL" id="MEQ2185353.1"/>
    </source>
</evidence>
<keyword evidence="3" id="KW-1185">Reference proteome</keyword>
<dbReference type="InterPro" id="IPR022684">
    <property type="entry name" value="Calpain_cysteine_protease"/>
</dbReference>
<dbReference type="PANTHER" id="PTHR10183:SF382">
    <property type="entry name" value="CALPAIN-15"/>
    <property type="match status" value="1"/>
</dbReference>
<gene>
    <name evidence="2" type="primary">CAPN15</name>
    <name evidence="2" type="ORF">GOODEAATRI_017360</name>
</gene>
<dbReference type="PANTHER" id="PTHR10183">
    <property type="entry name" value="CALPAIN"/>
    <property type="match status" value="1"/>
</dbReference>
<accession>A0ABV0PPP0</accession>
<name>A0ABV0PPP0_9TELE</name>
<proteinExistence type="inferred from homology"/>
<organism evidence="2 3">
    <name type="scientific">Goodea atripinnis</name>
    <dbReference type="NCBI Taxonomy" id="208336"/>
    <lineage>
        <taxon>Eukaryota</taxon>
        <taxon>Metazoa</taxon>
        <taxon>Chordata</taxon>
        <taxon>Craniata</taxon>
        <taxon>Vertebrata</taxon>
        <taxon>Euteleostomi</taxon>
        <taxon>Actinopterygii</taxon>
        <taxon>Neopterygii</taxon>
        <taxon>Teleostei</taxon>
        <taxon>Neoteleostei</taxon>
        <taxon>Acanthomorphata</taxon>
        <taxon>Ovalentaria</taxon>
        <taxon>Atherinomorphae</taxon>
        <taxon>Cyprinodontiformes</taxon>
        <taxon>Goodeidae</taxon>
        <taxon>Goodea</taxon>
    </lineage>
</organism>
<evidence type="ECO:0000256" key="1">
    <source>
        <dbReference type="ARBA" id="ARBA00007623"/>
    </source>
</evidence>
<dbReference type="EMBL" id="JAHRIO010081371">
    <property type="protein sequence ID" value="MEQ2185353.1"/>
    <property type="molecule type" value="Genomic_DNA"/>
</dbReference>
<comment type="similarity">
    <text evidence="1">Belongs to the peptidase C2 family.</text>
</comment>
<sequence length="278" mass="30448">MSPLPVLVQFSQHLPRRSDTADSHLLDLCIMVFRASFGSGNKLTLGRLLAHSKRAVKKFVGCDVMLEPGEYAVVCCAFNHWQMNVSGTGGPPTPSKCTDAAATRSTLVPLVSTVTGLKLQDFPGYILAIYSSRQVMVEQVEATPTTLADAIILLTENKGERHEGMTCYYLTHGWAGLIVVVENRHPKYYLHVSCDCTDSFNVVSTRGSLKTIDSVPPLHRQVLVVLSQLEGNAGFSITHRLAHRKAVQASLGDWTPTKATHCPHLTPDIDGLHRPRPL</sequence>
<reference evidence="2 3" key="1">
    <citation type="submission" date="2021-06" db="EMBL/GenBank/DDBJ databases">
        <authorList>
            <person name="Palmer J.M."/>
        </authorList>
    </citation>
    <scope>NUCLEOTIDE SEQUENCE [LARGE SCALE GENOMIC DNA]</scope>
    <source>
        <strain evidence="2 3">GA_2019</strain>
        <tissue evidence="2">Muscle</tissue>
    </source>
</reference>